<protein>
    <submittedName>
        <fullName evidence="2">Uncharacterized protein</fullName>
    </submittedName>
</protein>
<dbReference type="AlphaFoldDB" id="A0A4Z2HT09"/>
<feature type="region of interest" description="Disordered" evidence="1">
    <location>
        <begin position="80"/>
        <end position="117"/>
    </location>
</feature>
<sequence length="117" mass="12592">MYLSTEEAGAVSQVDLRSHSDNRLASASCPGRGVQSLGGMAGHLIRQSGGWRFLGIDVVGVGHRRGASLIRVPRKGGEGGGHFLFRNPRVMPARTDERSSPRRRHDGCSEDGAFLTH</sequence>
<keyword evidence="3" id="KW-1185">Reference proteome</keyword>
<evidence type="ECO:0000313" key="3">
    <source>
        <dbReference type="Proteomes" id="UP000314294"/>
    </source>
</evidence>
<proteinExistence type="predicted"/>
<evidence type="ECO:0000313" key="2">
    <source>
        <dbReference type="EMBL" id="TNN68996.1"/>
    </source>
</evidence>
<organism evidence="2 3">
    <name type="scientific">Liparis tanakae</name>
    <name type="common">Tanaka's snailfish</name>
    <dbReference type="NCBI Taxonomy" id="230148"/>
    <lineage>
        <taxon>Eukaryota</taxon>
        <taxon>Metazoa</taxon>
        <taxon>Chordata</taxon>
        <taxon>Craniata</taxon>
        <taxon>Vertebrata</taxon>
        <taxon>Euteleostomi</taxon>
        <taxon>Actinopterygii</taxon>
        <taxon>Neopterygii</taxon>
        <taxon>Teleostei</taxon>
        <taxon>Neoteleostei</taxon>
        <taxon>Acanthomorphata</taxon>
        <taxon>Eupercaria</taxon>
        <taxon>Perciformes</taxon>
        <taxon>Cottioidei</taxon>
        <taxon>Cottales</taxon>
        <taxon>Liparidae</taxon>
        <taxon>Liparis</taxon>
    </lineage>
</organism>
<comment type="caution">
    <text evidence="2">The sequence shown here is derived from an EMBL/GenBank/DDBJ whole genome shotgun (WGS) entry which is preliminary data.</text>
</comment>
<name>A0A4Z2HT09_9TELE</name>
<dbReference type="EMBL" id="SRLO01000182">
    <property type="protein sequence ID" value="TNN68996.1"/>
    <property type="molecule type" value="Genomic_DNA"/>
</dbReference>
<dbReference type="Proteomes" id="UP000314294">
    <property type="component" value="Unassembled WGS sequence"/>
</dbReference>
<reference evidence="2 3" key="1">
    <citation type="submission" date="2019-03" db="EMBL/GenBank/DDBJ databases">
        <title>First draft genome of Liparis tanakae, snailfish: a comprehensive survey of snailfish specific genes.</title>
        <authorList>
            <person name="Kim W."/>
            <person name="Song I."/>
            <person name="Jeong J.-H."/>
            <person name="Kim D."/>
            <person name="Kim S."/>
            <person name="Ryu S."/>
            <person name="Song J.Y."/>
            <person name="Lee S.K."/>
        </authorList>
    </citation>
    <scope>NUCLEOTIDE SEQUENCE [LARGE SCALE GENOMIC DNA]</scope>
    <source>
        <tissue evidence="2">Muscle</tissue>
    </source>
</reference>
<accession>A0A4Z2HT09</accession>
<gene>
    <name evidence="2" type="ORF">EYF80_020857</name>
</gene>
<evidence type="ECO:0000256" key="1">
    <source>
        <dbReference type="SAM" id="MobiDB-lite"/>
    </source>
</evidence>
<feature type="region of interest" description="Disordered" evidence="1">
    <location>
        <begin position="1"/>
        <end position="29"/>
    </location>
</feature>